<organism evidence="1 2">
    <name type="scientific">Danaus plexippus plexippus</name>
    <dbReference type="NCBI Taxonomy" id="278856"/>
    <lineage>
        <taxon>Eukaryota</taxon>
        <taxon>Metazoa</taxon>
        <taxon>Ecdysozoa</taxon>
        <taxon>Arthropoda</taxon>
        <taxon>Hexapoda</taxon>
        <taxon>Insecta</taxon>
        <taxon>Pterygota</taxon>
        <taxon>Neoptera</taxon>
        <taxon>Endopterygota</taxon>
        <taxon>Lepidoptera</taxon>
        <taxon>Glossata</taxon>
        <taxon>Ditrysia</taxon>
        <taxon>Papilionoidea</taxon>
        <taxon>Nymphalidae</taxon>
        <taxon>Danainae</taxon>
        <taxon>Danaini</taxon>
        <taxon>Danaina</taxon>
        <taxon>Danaus</taxon>
        <taxon>Danaus</taxon>
    </lineage>
</organism>
<protein>
    <submittedName>
        <fullName evidence="1">Uncharacterized protein</fullName>
    </submittedName>
</protein>
<gene>
    <name evidence="1" type="ORF">KGM_203941</name>
</gene>
<proteinExistence type="predicted"/>
<evidence type="ECO:0000313" key="2">
    <source>
        <dbReference type="Proteomes" id="UP000007151"/>
    </source>
</evidence>
<comment type="caution">
    <text evidence="1">The sequence shown here is derived from an EMBL/GenBank/DDBJ whole genome shotgun (WGS) entry which is preliminary data.</text>
</comment>
<sequence>MANLILFVLILLYISNFGHNYYHYDWYQSYRMKMKILTSDRDLVSDAIRNVMRIDHLKEYYTYSFAYDVGQMIYMIRSKYARMIRVFTIALDYNKNYHYPYKHVPHLAEIQKLAMEIYNLVEMMEEYESLGEKRMNKMFKFNFPQNFTLSNKTIEAIKANYSNKLHPRAITRKNKQYKRYRSDMYQTGHFDGGGFDSDVEQ</sequence>
<dbReference type="OrthoDB" id="7440703at2759"/>
<accession>A0A212EP05</accession>
<evidence type="ECO:0000313" key="1">
    <source>
        <dbReference type="EMBL" id="OWR43214.1"/>
    </source>
</evidence>
<keyword evidence="2" id="KW-1185">Reference proteome</keyword>
<dbReference type="eggNOG" id="ENOG502TCQ5">
    <property type="taxonomic scope" value="Eukaryota"/>
</dbReference>
<name>A0A212EP05_DANPL</name>
<dbReference type="Proteomes" id="UP000007151">
    <property type="component" value="Unassembled WGS sequence"/>
</dbReference>
<reference evidence="1 2" key="1">
    <citation type="journal article" date="2011" name="Cell">
        <title>The monarch butterfly genome yields insights into long-distance migration.</title>
        <authorList>
            <person name="Zhan S."/>
            <person name="Merlin C."/>
            <person name="Boore J.L."/>
            <person name="Reppert S.M."/>
        </authorList>
    </citation>
    <scope>NUCLEOTIDE SEQUENCE [LARGE SCALE GENOMIC DNA]</scope>
    <source>
        <strain evidence="1">F-2</strain>
    </source>
</reference>
<dbReference type="AlphaFoldDB" id="A0A212EP05"/>
<dbReference type="EMBL" id="AGBW02013565">
    <property type="protein sequence ID" value="OWR43214.1"/>
    <property type="molecule type" value="Genomic_DNA"/>
</dbReference>
<dbReference type="KEGG" id="dpl:KGM_203941"/>